<evidence type="ECO:0000256" key="2">
    <source>
        <dbReference type="ARBA" id="ARBA00022840"/>
    </source>
</evidence>
<dbReference type="SMART" id="SM00044">
    <property type="entry name" value="CYCc"/>
    <property type="match status" value="1"/>
</dbReference>
<dbReference type="PANTHER" id="PTHR16305">
    <property type="entry name" value="TESTICULAR SOLUBLE ADENYLYL CYCLASE"/>
    <property type="match status" value="1"/>
</dbReference>
<dbReference type="InterPro" id="IPR001054">
    <property type="entry name" value="A/G_cyclase"/>
</dbReference>
<dbReference type="EMBL" id="JBBKZU010000006">
    <property type="protein sequence ID" value="MEJ8812724.1"/>
    <property type="molecule type" value="Genomic_DNA"/>
</dbReference>
<keyword evidence="5" id="KW-1185">Reference proteome</keyword>
<dbReference type="InterPro" id="IPR027417">
    <property type="entry name" value="P-loop_NTPase"/>
</dbReference>
<evidence type="ECO:0000313" key="4">
    <source>
        <dbReference type="EMBL" id="MEJ8812724.1"/>
    </source>
</evidence>
<dbReference type="InterPro" id="IPR029787">
    <property type="entry name" value="Nucleotide_cyclase"/>
</dbReference>
<dbReference type="Gene3D" id="1.25.40.10">
    <property type="entry name" value="Tetratricopeptide repeat domain"/>
    <property type="match status" value="1"/>
</dbReference>
<comment type="caution">
    <text evidence="4">The sequence shown here is derived from an EMBL/GenBank/DDBJ whole genome shotgun (WGS) entry which is preliminary data.</text>
</comment>
<dbReference type="PROSITE" id="PS50125">
    <property type="entry name" value="GUANYLATE_CYCLASE_2"/>
    <property type="match status" value="1"/>
</dbReference>
<proteinExistence type="predicted"/>
<evidence type="ECO:0000313" key="5">
    <source>
        <dbReference type="Proteomes" id="UP001365846"/>
    </source>
</evidence>
<dbReference type="SUPFAM" id="SSF52540">
    <property type="entry name" value="P-loop containing nucleoside triphosphate hydrolases"/>
    <property type="match status" value="1"/>
</dbReference>
<dbReference type="RefSeq" id="WP_340357965.1">
    <property type="nucleotide sequence ID" value="NZ_JBBKZU010000006.1"/>
</dbReference>
<keyword evidence="2" id="KW-0067">ATP-binding</keyword>
<dbReference type="InterPro" id="IPR011990">
    <property type="entry name" value="TPR-like_helical_dom_sf"/>
</dbReference>
<reference evidence="4 5" key="1">
    <citation type="submission" date="2024-03" db="EMBL/GenBank/DDBJ databases">
        <title>Novel species of the genus Variovorax.</title>
        <authorList>
            <person name="Liu Q."/>
            <person name="Xin Y.-H."/>
        </authorList>
    </citation>
    <scope>NUCLEOTIDE SEQUENCE [LARGE SCALE GENOMIC DNA]</scope>
    <source>
        <strain evidence="4 5">KACC 18899</strain>
    </source>
</reference>
<evidence type="ECO:0000256" key="1">
    <source>
        <dbReference type="ARBA" id="ARBA00022741"/>
    </source>
</evidence>
<dbReference type="Gene3D" id="3.30.70.1230">
    <property type="entry name" value="Nucleotide cyclase"/>
    <property type="match status" value="1"/>
</dbReference>
<feature type="domain" description="Guanylate cyclase" evidence="3">
    <location>
        <begin position="21"/>
        <end position="150"/>
    </location>
</feature>
<dbReference type="SUPFAM" id="SSF48452">
    <property type="entry name" value="TPR-like"/>
    <property type="match status" value="2"/>
</dbReference>
<evidence type="ECO:0000259" key="3">
    <source>
        <dbReference type="PROSITE" id="PS50125"/>
    </source>
</evidence>
<gene>
    <name evidence="4" type="ORF">WKW77_16680</name>
</gene>
<dbReference type="PANTHER" id="PTHR16305:SF28">
    <property type="entry name" value="GUANYLATE CYCLASE DOMAIN-CONTAINING PROTEIN"/>
    <property type="match status" value="1"/>
</dbReference>
<name>A0ABU8VGD9_9BURK</name>
<organism evidence="4 5">
    <name type="scientific">Variovorax ureilyticus</name>
    <dbReference type="NCBI Taxonomy" id="1836198"/>
    <lineage>
        <taxon>Bacteria</taxon>
        <taxon>Pseudomonadati</taxon>
        <taxon>Pseudomonadota</taxon>
        <taxon>Betaproteobacteria</taxon>
        <taxon>Burkholderiales</taxon>
        <taxon>Comamonadaceae</taxon>
        <taxon>Variovorax</taxon>
    </lineage>
</organism>
<dbReference type="Gene3D" id="3.40.50.300">
    <property type="entry name" value="P-loop containing nucleotide triphosphate hydrolases"/>
    <property type="match status" value="1"/>
</dbReference>
<sequence>MSDTHPDADADSTVLGRRYVALLFADLSQSTELAGALEAEHYAQLLAALRRAYQDIIPAHGGLVVRVQGDGVLAMFGYPATREDDGRRAVEAALQLHERVRDMHLELAGVPPLALHTGIHSGLVLLGVGDIERGRFELLGPVPNVAARLSTAASANEILVSEESLGPAHRFFSTGPARSLEIKGQAAPMTVYAVHGRAGLAEHLDNLERYRYAPFVGRRAESELLETRLAEAIAGRSHCLAVAAPAGMGKTRLIERVLANAAAQGCRVVRGYCESDLGAEPLQPFVQIVESLSREMPEKAADGMCGLFAQLAQQTPLVVFIDDWQWADELSKQVLAALRRLRDCRLLIVLATRDAKADGVFPVANETIALAPLGDAEAAQAISARLPAVDPFVAAEIARRAGGNPLYVEELCHSTARGDTAAVGRPRGNAGWLSHLVESRVQHLPPAQTELVRMAAVIGNVIPVWLFETITCTDTDSDLVRGLAEQDFIFPGELAGTLRFKHGVARDIIYESVGLHERQQLHLRIAQAIQRHSAAADHDEALEALAYHFGAGGDGASAARYAELAGDKALKASALDRARAQYRAALAALDKLPDSSEAAQRWVSIVQRLGMVCVFDPSRSELALSTRAVHLAEQFADAASIARARYWHSYISYSLGDARSAIVHGERALAEAEAIGDEPLAIQIVATLGESHVLAAHYEAGLQLLDRAIEVKRRHRSGRRTNVGLVYSLVCRAYVLGDRGRFEQAHECFDDALDCIVDETHEIAATLHGWRSAVLLWQGRWHEARETAVMSGRIAEATRSLSQLSIAQAIAGYAQWKIERAPHAIQAIVEATDWIAPRESGLFRSFNHGWLAEGFMAMGRREEARHHAALALRRVRERDLIGVAMAYRALARDATARRPGAAGRYIEQALRVARERDSAHEIAVTRLCAAEIAIDQGRAEQAMALIDEAAAAFDTMRMAWHLDEARRLRSLAVAVAA</sequence>
<dbReference type="Proteomes" id="UP001365846">
    <property type="component" value="Unassembled WGS sequence"/>
</dbReference>
<keyword evidence="1" id="KW-0547">Nucleotide-binding</keyword>
<accession>A0ABU8VGD9</accession>
<dbReference type="SUPFAM" id="SSF55073">
    <property type="entry name" value="Nucleotide cyclase"/>
    <property type="match status" value="1"/>
</dbReference>
<protein>
    <submittedName>
        <fullName evidence="4">Adenylate/guanylate cyclase domain-containing protein</fullName>
    </submittedName>
</protein>
<dbReference type="CDD" id="cd07302">
    <property type="entry name" value="CHD"/>
    <property type="match status" value="1"/>
</dbReference>
<dbReference type="Pfam" id="PF00211">
    <property type="entry name" value="Guanylate_cyc"/>
    <property type="match status" value="1"/>
</dbReference>
<dbReference type="Pfam" id="PF13191">
    <property type="entry name" value="AAA_16"/>
    <property type="match status" value="1"/>
</dbReference>
<dbReference type="InterPro" id="IPR041664">
    <property type="entry name" value="AAA_16"/>
</dbReference>